<evidence type="ECO:0000256" key="1">
    <source>
        <dbReference type="SAM" id="MobiDB-lite"/>
    </source>
</evidence>
<name>A0A0K2V9R1_LEPSM</name>
<organism evidence="2">
    <name type="scientific">Lepeophtheirus salmonis</name>
    <name type="common">Salmon louse</name>
    <name type="synonym">Caligus salmonis</name>
    <dbReference type="NCBI Taxonomy" id="72036"/>
    <lineage>
        <taxon>Eukaryota</taxon>
        <taxon>Metazoa</taxon>
        <taxon>Ecdysozoa</taxon>
        <taxon>Arthropoda</taxon>
        <taxon>Crustacea</taxon>
        <taxon>Multicrustacea</taxon>
        <taxon>Hexanauplia</taxon>
        <taxon>Copepoda</taxon>
        <taxon>Siphonostomatoida</taxon>
        <taxon>Caligidae</taxon>
        <taxon>Lepeophtheirus</taxon>
    </lineage>
</organism>
<dbReference type="EMBL" id="HACA01029310">
    <property type="protein sequence ID" value="CDW46671.1"/>
    <property type="molecule type" value="Transcribed_RNA"/>
</dbReference>
<feature type="region of interest" description="Disordered" evidence="1">
    <location>
        <begin position="52"/>
        <end position="72"/>
    </location>
</feature>
<evidence type="ECO:0000313" key="2">
    <source>
        <dbReference type="EMBL" id="CDW46671.1"/>
    </source>
</evidence>
<accession>A0A0K2V9R1</accession>
<sequence>NESGSNVSSPIMERINRRTALSQQIPENAMEYQLSDIGEIYESYSLSSFESISDDEDNECPNSDPNVRRMGNNVNRRHTISVVSETCSELLPIITYSTSSQPQPEEDQSLCKNDRAKTANIIYHR</sequence>
<proteinExistence type="predicted"/>
<dbReference type="AlphaFoldDB" id="A0A0K2V9R1"/>
<protein>
    <submittedName>
        <fullName evidence="2">Uncharacterized protein</fullName>
    </submittedName>
</protein>
<feature type="non-terminal residue" evidence="2">
    <location>
        <position position="1"/>
    </location>
</feature>
<reference evidence="2" key="1">
    <citation type="submission" date="2014-05" db="EMBL/GenBank/DDBJ databases">
        <authorList>
            <person name="Chronopoulou M."/>
        </authorList>
    </citation>
    <scope>NUCLEOTIDE SEQUENCE</scope>
    <source>
        <tissue evidence="2">Whole organism</tissue>
    </source>
</reference>
<dbReference type="OrthoDB" id="8188337at2759"/>